<dbReference type="InterPro" id="IPR014001">
    <property type="entry name" value="Helicase_ATP-bd"/>
</dbReference>
<dbReference type="Pfam" id="PF00271">
    <property type="entry name" value="Helicase_C"/>
    <property type="match status" value="1"/>
</dbReference>
<dbReference type="EMBL" id="CP072426">
    <property type="protein sequence ID" value="QTL38191.1"/>
    <property type="molecule type" value="Genomic_DNA"/>
</dbReference>
<dbReference type="PROSITE" id="PS51192">
    <property type="entry name" value="HELICASE_ATP_BIND_1"/>
    <property type="match status" value="1"/>
</dbReference>
<dbReference type="InterPro" id="IPR027417">
    <property type="entry name" value="P-loop_NTPase"/>
</dbReference>
<organism evidence="4 5">
    <name type="scientific">Pseudoalteromonas viridis</name>
    <dbReference type="NCBI Taxonomy" id="339617"/>
    <lineage>
        <taxon>Bacteria</taxon>
        <taxon>Pseudomonadati</taxon>
        <taxon>Pseudomonadota</taxon>
        <taxon>Gammaproteobacteria</taxon>
        <taxon>Alteromonadales</taxon>
        <taxon>Pseudoalteromonadaceae</taxon>
        <taxon>Pseudoalteromonas</taxon>
    </lineage>
</organism>
<evidence type="ECO:0000256" key="1">
    <source>
        <dbReference type="SAM" id="MobiDB-lite"/>
    </source>
</evidence>
<dbReference type="InterPro" id="IPR006935">
    <property type="entry name" value="Helicase/UvrB_N"/>
</dbReference>
<dbReference type="InterPro" id="IPR001650">
    <property type="entry name" value="Helicase_C-like"/>
</dbReference>
<dbReference type="PANTHER" id="PTHR47962">
    <property type="entry name" value="ATP-DEPENDENT HELICASE LHR-RELATED-RELATED"/>
    <property type="match status" value="1"/>
</dbReference>
<keyword evidence="4" id="KW-0378">Hydrolase</keyword>
<dbReference type="Proteomes" id="UP000665025">
    <property type="component" value="Chromosome 2"/>
</dbReference>
<accession>A0ABX7VE13</accession>
<dbReference type="CDD" id="cd09205">
    <property type="entry name" value="PLDc_N_DEXD_b3"/>
    <property type="match status" value="1"/>
</dbReference>
<dbReference type="SUPFAM" id="SSF52540">
    <property type="entry name" value="P-loop containing nucleoside triphosphate hydrolases"/>
    <property type="match status" value="1"/>
</dbReference>
<dbReference type="InterPro" id="IPR036286">
    <property type="entry name" value="LexA/Signal_pep-like_sf"/>
</dbReference>
<evidence type="ECO:0000313" key="4">
    <source>
        <dbReference type="EMBL" id="QTL38191.1"/>
    </source>
</evidence>
<keyword evidence="4" id="KW-0347">Helicase</keyword>
<evidence type="ECO:0000259" key="3">
    <source>
        <dbReference type="PROSITE" id="PS51194"/>
    </source>
</evidence>
<keyword evidence="4" id="KW-0067">ATP-binding</keyword>
<evidence type="ECO:0000313" key="5">
    <source>
        <dbReference type="Proteomes" id="UP000665025"/>
    </source>
</evidence>
<dbReference type="PANTHER" id="PTHR47962:SF4">
    <property type="entry name" value="HELICASE"/>
    <property type="match status" value="1"/>
</dbReference>
<feature type="domain" description="Helicase ATP-binding" evidence="2">
    <location>
        <begin position="232"/>
        <end position="381"/>
    </location>
</feature>
<keyword evidence="5" id="KW-1185">Reference proteome</keyword>
<feature type="domain" description="Helicase C-terminal" evidence="3">
    <location>
        <begin position="433"/>
        <end position="582"/>
    </location>
</feature>
<dbReference type="CDD" id="cd18032">
    <property type="entry name" value="DEXHc_RE_I_III_res"/>
    <property type="match status" value="1"/>
</dbReference>
<evidence type="ECO:0000259" key="2">
    <source>
        <dbReference type="PROSITE" id="PS51192"/>
    </source>
</evidence>
<protein>
    <submittedName>
        <fullName evidence="4">DEAD/DEAH box helicase family protein</fullName>
    </submittedName>
</protein>
<dbReference type="SUPFAM" id="SSF51306">
    <property type="entry name" value="LexA/Signal peptidase"/>
    <property type="match status" value="1"/>
</dbReference>
<sequence length="990" mass="111078">MNSFSQNTVLQNSARQLTAGGTDPLLPKLVHAINHADEIEITVSFIQPSGLALLFDPLLEALRSGAQLKLLTSDYLDITSPVALRELMTLVERGADIRIYESDTHQSFHMKSYIFVKTQQNSAEIAAGCAFIGSNNISKSALTTGLEWCFRHDYTHPPGSKGACEFNYIRRVFAELFAHNKVKTLSHSWIDTYIQRRKAPQFVVAGEAEDDSDAEPVTPRADQQLALDALAETRRQGFKRGLVVLATGMGKTWLSVFDAQQMRAKRILFVAHREEILTQAQRTFARLLQCKTGLYTGKKKDSDADCLFASVQTLGQARHLQRFAPDHFDYIVVDEFHHASARVYRALLNYFTPQFLLGLTATPERTDQADILGLCDNNLVFERNLTQGIDNGTLVPFQYYGIWDQDIDYSAIPWRNGRFDPDALENQFATSKRAAHALKEWQARKQQRTLAFCISKRHAEHMAGYFNQAGVKALAVHSDSQVRRNDALEQLEQGQVKILFSVDLFNEGTDLPSIDTVLMLRPSDSKILFLQQLGRGLRTCEGKTHLTVLDFIGNHHSFLNKPAALLNAQGAKGVTQALKAPKLPEGCFINFDLEITDFWQQLAKIQRTTALEDYEHLAQLLGHNPSASEFYRHYGDLKKVNKQHGSWFAMLADIGDGINPDWLAPYADFLFNAVQQTSMTKCFKAILLQAFIQLDGFRAAPTLSELAKVSAAILARYPHLKAHDLPESKRTLEPDSQAWFSYWLGNPVEAFTGLKKAKQGTTWFKVERNGEDLQLARLVANVHTDQLPEQDIDKLADCVAELIELRLAEYTQRIENKRISELQAATPEPEQASDEKEPGMPEQQSEPDSTNVVQLPYFPNLKIACGHFKTGDDSDMTWRPAPDRTGRVDPDKHFLAHASGNSMNGGKNPILDGDLLLLERVSSDNAGSLTGTTIAIERFDESGDAQFLLRDVQKEYNEQGEARYLLVARNPDYETIIADESLVTFARLIT</sequence>
<dbReference type="SMART" id="SM00490">
    <property type="entry name" value="HELICc"/>
    <property type="match status" value="1"/>
</dbReference>
<dbReference type="SMART" id="SM00487">
    <property type="entry name" value="DEXDc"/>
    <property type="match status" value="1"/>
</dbReference>
<dbReference type="SUPFAM" id="SSF56024">
    <property type="entry name" value="Phospholipase D/nuclease"/>
    <property type="match status" value="1"/>
</dbReference>
<dbReference type="Gene3D" id="3.30.870.10">
    <property type="entry name" value="Endonuclease Chain A"/>
    <property type="match status" value="1"/>
</dbReference>
<dbReference type="Gene3D" id="3.40.50.300">
    <property type="entry name" value="P-loop containing nucleotide triphosphate hydrolases"/>
    <property type="match status" value="2"/>
</dbReference>
<feature type="region of interest" description="Disordered" evidence="1">
    <location>
        <begin position="819"/>
        <end position="850"/>
    </location>
</feature>
<name>A0ABX7VE13_9GAMM</name>
<dbReference type="RefSeq" id="WP_209054272.1">
    <property type="nucleotide sequence ID" value="NZ_CP072426.1"/>
</dbReference>
<dbReference type="Pfam" id="PF04851">
    <property type="entry name" value="ResIII"/>
    <property type="match status" value="1"/>
</dbReference>
<dbReference type="InterPro" id="IPR052511">
    <property type="entry name" value="ATP-dep_Helicase"/>
</dbReference>
<dbReference type="Gene3D" id="2.10.109.10">
    <property type="entry name" value="Umud Fragment, subunit A"/>
    <property type="match status" value="1"/>
</dbReference>
<dbReference type="CDD" id="cd18799">
    <property type="entry name" value="SF2_C_EcoAI-like"/>
    <property type="match status" value="1"/>
</dbReference>
<proteinExistence type="predicted"/>
<gene>
    <name evidence="4" type="ORF">J5X90_20855</name>
</gene>
<dbReference type="InterPro" id="IPR025202">
    <property type="entry name" value="PLD-like_dom"/>
</dbReference>
<keyword evidence="4" id="KW-0547">Nucleotide-binding</keyword>
<dbReference type="GO" id="GO:0004386">
    <property type="term" value="F:helicase activity"/>
    <property type="evidence" value="ECO:0007669"/>
    <property type="project" value="UniProtKB-KW"/>
</dbReference>
<dbReference type="PROSITE" id="PS51194">
    <property type="entry name" value="HELICASE_CTER"/>
    <property type="match status" value="1"/>
</dbReference>
<dbReference type="Pfam" id="PF13091">
    <property type="entry name" value="PLDc_2"/>
    <property type="match status" value="1"/>
</dbReference>
<reference evidence="4 5" key="1">
    <citation type="submission" date="2021-03" db="EMBL/GenBank/DDBJ databases">
        <title>Complete Genome of Pseudoalteromonas viridis Strain BBR56, a new biocontrol bacterial candidate.</title>
        <authorList>
            <person name="Handayani D.P."/>
            <person name="Isnansetyo A."/>
            <person name="Istiqomah I."/>
            <person name="Jumina J."/>
        </authorList>
    </citation>
    <scope>NUCLEOTIDE SEQUENCE [LARGE SCALE GENOMIC DNA]</scope>
    <source>
        <strain evidence="4 5">BBR56</strain>
    </source>
</reference>